<dbReference type="EMBL" id="NVOR01000055">
    <property type="protein sequence ID" value="PED81739.1"/>
    <property type="molecule type" value="Genomic_DNA"/>
</dbReference>
<sequence>MMYKQLPHGVKIGITRSIVASFEKYMKEIEWNEEKFDMQQFVEQWKQYLYTKSTWINKVDGELKEHPDFHQALATKVNEKINEIINEEPTEEQLEILKKNKVKQIDDLCKLEAQYHIDCLLVK</sequence>
<protein>
    <recommendedName>
        <fullName evidence="3">Group-specific protein</fullName>
    </recommendedName>
</protein>
<organism evidence="1 2">
    <name type="scientific">Bacillus pseudomycoides</name>
    <dbReference type="NCBI Taxonomy" id="64104"/>
    <lineage>
        <taxon>Bacteria</taxon>
        <taxon>Bacillati</taxon>
        <taxon>Bacillota</taxon>
        <taxon>Bacilli</taxon>
        <taxon>Bacillales</taxon>
        <taxon>Bacillaceae</taxon>
        <taxon>Bacillus</taxon>
        <taxon>Bacillus cereus group</taxon>
    </lineage>
</organism>
<dbReference type="AlphaFoldDB" id="A0AA91VBB4"/>
<dbReference type="Proteomes" id="UP000221020">
    <property type="component" value="Unassembled WGS sequence"/>
</dbReference>
<evidence type="ECO:0000313" key="1">
    <source>
        <dbReference type="EMBL" id="PED81739.1"/>
    </source>
</evidence>
<reference evidence="1 2" key="1">
    <citation type="submission" date="2017-09" db="EMBL/GenBank/DDBJ databases">
        <title>Large-scale bioinformatics analysis of Bacillus genomes uncovers conserved roles of natural products in bacterial physiology.</title>
        <authorList>
            <consortium name="Agbiome Team Llc"/>
            <person name="Bleich R.M."/>
            <person name="Grubbs K.J."/>
            <person name="Santa Maria K.C."/>
            <person name="Allen S.E."/>
            <person name="Farag S."/>
            <person name="Shank E.A."/>
            <person name="Bowers A."/>
        </authorList>
    </citation>
    <scope>NUCLEOTIDE SEQUENCE [LARGE SCALE GENOMIC DNA]</scope>
    <source>
        <strain evidence="1 2">AFS092012</strain>
    </source>
</reference>
<comment type="caution">
    <text evidence="1">The sequence shown here is derived from an EMBL/GenBank/DDBJ whole genome shotgun (WGS) entry which is preliminary data.</text>
</comment>
<evidence type="ECO:0000313" key="2">
    <source>
        <dbReference type="Proteomes" id="UP000221020"/>
    </source>
</evidence>
<proteinExistence type="predicted"/>
<accession>A0AA91VBB4</accession>
<evidence type="ECO:0008006" key="3">
    <source>
        <dbReference type="Google" id="ProtNLM"/>
    </source>
</evidence>
<gene>
    <name evidence="1" type="ORF">CON65_15575</name>
</gene>
<name>A0AA91VBB4_9BACI</name>